<dbReference type="Proteomes" id="UP001596002">
    <property type="component" value="Unassembled WGS sequence"/>
</dbReference>
<protein>
    <submittedName>
        <fullName evidence="2">Helix-turn-helix transcriptional regulator</fullName>
    </submittedName>
</protein>
<name>A0ABV9Q7U0_9BACL</name>
<reference evidence="3" key="1">
    <citation type="journal article" date="2019" name="Int. J. Syst. Evol. Microbiol.">
        <title>The Global Catalogue of Microorganisms (GCM) 10K type strain sequencing project: providing services to taxonomists for standard genome sequencing and annotation.</title>
        <authorList>
            <consortium name="The Broad Institute Genomics Platform"/>
            <consortium name="The Broad Institute Genome Sequencing Center for Infectious Disease"/>
            <person name="Wu L."/>
            <person name="Ma J."/>
        </authorList>
    </citation>
    <scope>NUCLEOTIDE SEQUENCE [LARGE SCALE GENOMIC DNA]</scope>
    <source>
        <strain evidence="3">WYCCWR 12678</strain>
    </source>
</reference>
<proteinExistence type="predicted"/>
<dbReference type="CDD" id="cd00093">
    <property type="entry name" value="HTH_XRE"/>
    <property type="match status" value="1"/>
</dbReference>
<dbReference type="PROSITE" id="PS50943">
    <property type="entry name" value="HTH_CROC1"/>
    <property type="match status" value="1"/>
</dbReference>
<keyword evidence="3" id="KW-1185">Reference proteome</keyword>
<evidence type="ECO:0000313" key="2">
    <source>
        <dbReference type="EMBL" id="MFC4770013.1"/>
    </source>
</evidence>
<dbReference type="EMBL" id="JBHSHC010000154">
    <property type="protein sequence ID" value="MFC4770013.1"/>
    <property type="molecule type" value="Genomic_DNA"/>
</dbReference>
<dbReference type="SMART" id="SM00530">
    <property type="entry name" value="HTH_XRE"/>
    <property type="match status" value="1"/>
</dbReference>
<sequence>METQENRLTQELFDEMVSEKLKLIRVEADLTQDSMAEMIGISKKTLVQVEKGRQTLGFTAAALAAVLFRKGDVIQSLFGESVVDIIELVASNGKSRAWYKTMGGKIWWTEVKRSGRFVIQRHVLTGHHRIIDENQYLHYYSLDPEEALKRLKELRERESSS</sequence>
<dbReference type="SUPFAM" id="SSF47413">
    <property type="entry name" value="lambda repressor-like DNA-binding domains"/>
    <property type="match status" value="1"/>
</dbReference>
<dbReference type="InterPro" id="IPR010982">
    <property type="entry name" value="Lambda_DNA-bd_dom_sf"/>
</dbReference>
<organism evidence="2 3">
    <name type="scientific">Effusibacillus consociatus</name>
    <dbReference type="NCBI Taxonomy" id="1117041"/>
    <lineage>
        <taxon>Bacteria</taxon>
        <taxon>Bacillati</taxon>
        <taxon>Bacillota</taxon>
        <taxon>Bacilli</taxon>
        <taxon>Bacillales</taxon>
        <taxon>Alicyclobacillaceae</taxon>
        <taxon>Effusibacillus</taxon>
    </lineage>
</organism>
<gene>
    <name evidence="2" type="ORF">ACFO8Q_22285</name>
</gene>
<dbReference type="RefSeq" id="WP_380029197.1">
    <property type="nucleotide sequence ID" value="NZ_JBHSHC010000154.1"/>
</dbReference>
<evidence type="ECO:0000259" key="1">
    <source>
        <dbReference type="PROSITE" id="PS50943"/>
    </source>
</evidence>
<dbReference type="Gene3D" id="1.10.260.40">
    <property type="entry name" value="lambda repressor-like DNA-binding domains"/>
    <property type="match status" value="1"/>
</dbReference>
<dbReference type="InterPro" id="IPR001387">
    <property type="entry name" value="Cro/C1-type_HTH"/>
</dbReference>
<comment type="caution">
    <text evidence="2">The sequence shown here is derived from an EMBL/GenBank/DDBJ whole genome shotgun (WGS) entry which is preliminary data.</text>
</comment>
<feature type="domain" description="HTH cro/C1-type" evidence="1">
    <location>
        <begin position="21"/>
        <end position="76"/>
    </location>
</feature>
<evidence type="ECO:0000313" key="3">
    <source>
        <dbReference type="Proteomes" id="UP001596002"/>
    </source>
</evidence>
<dbReference type="Pfam" id="PF01381">
    <property type="entry name" value="HTH_3"/>
    <property type="match status" value="1"/>
</dbReference>
<accession>A0ABV9Q7U0</accession>